<feature type="domain" description="Orn/DAP/Arg decarboxylase 2 N-terminal" evidence="10">
    <location>
        <begin position="13"/>
        <end position="241"/>
    </location>
</feature>
<dbReference type="FunFam" id="3.20.20.10:FF:000008">
    <property type="entry name" value="Ornithine decarboxylase"/>
    <property type="match status" value="1"/>
</dbReference>
<dbReference type="GO" id="GO:0005737">
    <property type="term" value="C:cytoplasm"/>
    <property type="evidence" value="ECO:0007669"/>
    <property type="project" value="TreeGrafter"/>
</dbReference>
<organism evidence="11 12">
    <name type="scientific">Amycolatopsis xylanica</name>
    <dbReference type="NCBI Taxonomy" id="589385"/>
    <lineage>
        <taxon>Bacteria</taxon>
        <taxon>Bacillati</taxon>
        <taxon>Actinomycetota</taxon>
        <taxon>Actinomycetes</taxon>
        <taxon>Pseudonocardiales</taxon>
        <taxon>Pseudonocardiaceae</taxon>
        <taxon>Amycolatopsis</taxon>
    </lineage>
</organism>
<dbReference type="CDD" id="cd00622">
    <property type="entry name" value="PLPDE_III_ODC"/>
    <property type="match status" value="1"/>
</dbReference>
<dbReference type="STRING" id="589385.SAMN05421504_10836"/>
<dbReference type="InterPro" id="IPR000183">
    <property type="entry name" value="Orn/DAP/Arg_de-COase"/>
</dbReference>
<keyword evidence="5" id="KW-0456">Lyase</keyword>
<dbReference type="Pfam" id="PF02784">
    <property type="entry name" value="Orn_Arg_deC_N"/>
    <property type="match status" value="1"/>
</dbReference>
<dbReference type="Proteomes" id="UP000199515">
    <property type="component" value="Unassembled WGS sequence"/>
</dbReference>
<keyword evidence="12" id="KW-1185">Reference proteome</keyword>
<dbReference type="PROSITE" id="PS00878">
    <property type="entry name" value="ODR_DC_2_1"/>
    <property type="match status" value="1"/>
</dbReference>
<name>A0A1H3P5V5_9PSEU</name>
<dbReference type="PRINTS" id="PR01179">
    <property type="entry name" value="ODADCRBXLASE"/>
</dbReference>
<evidence type="ECO:0000313" key="11">
    <source>
        <dbReference type="EMBL" id="SDY96492.1"/>
    </source>
</evidence>
<gene>
    <name evidence="11" type="ORF">SAMN05421504_10836</name>
</gene>
<evidence type="ECO:0000256" key="6">
    <source>
        <dbReference type="ARBA" id="ARBA00034115"/>
    </source>
</evidence>
<comment type="cofactor">
    <cofactor evidence="1 9">
        <name>pyridoxal 5'-phosphate</name>
        <dbReference type="ChEBI" id="CHEBI:597326"/>
    </cofactor>
</comment>
<comment type="catalytic activity">
    <reaction evidence="8">
        <text>L-ornithine + H(+) = putrescine + CO2</text>
        <dbReference type="Rhea" id="RHEA:22964"/>
        <dbReference type="ChEBI" id="CHEBI:15378"/>
        <dbReference type="ChEBI" id="CHEBI:16526"/>
        <dbReference type="ChEBI" id="CHEBI:46911"/>
        <dbReference type="ChEBI" id="CHEBI:326268"/>
        <dbReference type="EC" id="4.1.1.17"/>
    </reaction>
</comment>
<proteinExistence type="inferred from homology"/>
<dbReference type="OrthoDB" id="9802241at2"/>
<comment type="pathway">
    <text evidence="6">Amine and polyamine biosynthesis; putrescine biosynthesis via L-ornithine pathway; putrescine from L-ornithine: step 1/1.</text>
</comment>
<dbReference type="PANTHER" id="PTHR11482:SF6">
    <property type="entry name" value="ORNITHINE DECARBOXYLASE 1-RELATED"/>
    <property type="match status" value="1"/>
</dbReference>
<dbReference type="InterPro" id="IPR002433">
    <property type="entry name" value="Orn_de-COase"/>
</dbReference>
<keyword evidence="3" id="KW-0210">Decarboxylase</keyword>
<evidence type="ECO:0000256" key="4">
    <source>
        <dbReference type="ARBA" id="ARBA00022898"/>
    </source>
</evidence>
<dbReference type="InterPro" id="IPR009006">
    <property type="entry name" value="Ala_racemase/Decarboxylase_C"/>
</dbReference>
<feature type="active site" description="Proton donor" evidence="9">
    <location>
        <position position="301"/>
    </location>
</feature>
<reference evidence="11 12" key="1">
    <citation type="submission" date="2016-10" db="EMBL/GenBank/DDBJ databases">
        <authorList>
            <person name="de Groot N.N."/>
        </authorList>
    </citation>
    <scope>NUCLEOTIDE SEQUENCE [LARGE SCALE GENOMIC DNA]</scope>
    <source>
        <strain evidence="11 12">CPCC 202699</strain>
    </source>
</reference>
<evidence type="ECO:0000256" key="5">
    <source>
        <dbReference type="ARBA" id="ARBA00023239"/>
    </source>
</evidence>
<sequence>MNHPYLLVDTDVVEARAREFVSLFPGAHVRYAVKANPEPAVLDAVLSVGAGFDVAGRAEIELCLARGADPATLAYGNTIKKRDDIAFAYAHGVREFTSDALSDIENLAEYAPGSLVSIRLLLDAPDSVTPFGRKFGCEPEAALDLARRAVALGLRVGLAFHVGSQQPDPRAWEIGIATAAKLAAEGLFLERVNIGGGFPVSYRDSVPPLAEYASAIASALAAYFPDGHPPLLLEPGRVLVADAGVIRTEVVLVKPGSPRWVYLDIGRYNGLAETENEAIAYRLLTERDGPSGPVILAGPTCDGDDVLYQRTPYELPLSLRAGDLVEIPGAGAYTASYASVAFNGIEPLAVRCVGRFAHA</sequence>
<evidence type="ECO:0000256" key="3">
    <source>
        <dbReference type="ARBA" id="ARBA00022793"/>
    </source>
</evidence>
<dbReference type="InterPro" id="IPR022653">
    <property type="entry name" value="De-COase2_pyr-phos_BS"/>
</dbReference>
<dbReference type="Gene3D" id="3.20.20.10">
    <property type="entry name" value="Alanine racemase"/>
    <property type="match status" value="1"/>
</dbReference>
<evidence type="ECO:0000256" key="2">
    <source>
        <dbReference type="ARBA" id="ARBA00008872"/>
    </source>
</evidence>
<accession>A0A1H3P5V5</accession>
<feature type="modified residue" description="N6-(pyridoxal phosphate)lysine" evidence="9">
    <location>
        <position position="34"/>
    </location>
</feature>
<dbReference type="GO" id="GO:0033387">
    <property type="term" value="P:putrescine biosynthetic process from arginine, via ornithine"/>
    <property type="evidence" value="ECO:0007669"/>
    <property type="project" value="TreeGrafter"/>
</dbReference>
<dbReference type="InterPro" id="IPR029066">
    <property type="entry name" value="PLP-binding_barrel"/>
</dbReference>
<dbReference type="EC" id="4.1.1.17" evidence="7"/>
<dbReference type="SUPFAM" id="SSF50621">
    <property type="entry name" value="Alanine racemase C-terminal domain-like"/>
    <property type="match status" value="1"/>
</dbReference>
<dbReference type="PRINTS" id="PR01182">
    <property type="entry name" value="ORNDCRBXLASE"/>
</dbReference>
<comment type="similarity">
    <text evidence="2">Belongs to the Orn/Lys/Arg decarboxylase class-II family.</text>
</comment>
<evidence type="ECO:0000256" key="9">
    <source>
        <dbReference type="PIRSR" id="PIRSR600183-50"/>
    </source>
</evidence>
<dbReference type="GO" id="GO:0004586">
    <property type="term" value="F:ornithine decarboxylase activity"/>
    <property type="evidence" value="ECO:0007669"/>
    <property type="project" value="UniProtKB-EC"/>
</dbReference>
<dbReference type="SUPFAM" id="SSF51419">
    <property type="entry name" value="PLP-binding barrel"/>
    <property type="match status" value="1"/>
</dbReference>
<dbReference type="PANTHER" id="PTHR11482">
    <property type="entry name" value="ARGININE/DIAMINOPIMELATE/ORNITHINE DECARBOXYLASE"/>
    <property type="match status" value="1"/>
</dbReference>
<dbReference type="InterPro" id="IPR022644">
    <property type="entry name" value="De-COase2_N"/>
</dbReference>
<evidence type="ECO:0000256" key="1">
    <source>
        <dbReference type="ARBA" id="ARBA00001933"/>
    </source>
</evidence>
<evidence type="ECO:0000256" key="7">
    <source>
        <dbReference type="ARBA" id="ARBA00034138"/>
    </source>
</evidence>
<protein>
    <recommendedName>
        <fullName evidence="7">ornithine decarboxylase</fullName>
        <ecNumber evidence="7">4.1.1.17</ecNumber>
    </recommendedName>
</protein>
<evidence type="ECO:0000259" key="10">
    <source>
        <dbReference type="Pfam" id="PF02784"/>
    </source>
</evidence>
<dbReference type="Gene3D" id="2.40.37.10">
    <property type="entry name" value="Lyase, Ornithine Decarboxylase, Chain A, domain 1"/>
    <property type="match status" value="1"/>
</dbReference>
<dbReference type="AlphaFoldDB" id="A0A1H3P5V5"/>
<keyword evidence="4 9" id="KW-0663">Pyridoxal phosphate</keyword>
<dbReference type="RefSeq" id="WP_091295234.1">
    <property type="nucleotide sequence ID" value="NZ_FNON01000008.1"/>
</dbReference>
<evidence type="ECO:0000256" key="8">
    <source>
        <dbReference type="ARBA" id="ARBA00049127"/>
    </source>
</evidence>
<evidence type="ECO:0000313" key="12">
    <source>
        <dbReference type="Proteomes" id="UP000199515"/>
    </source>
</evidence>
<dbReference type="EMBL" id="FNON01000008">
    <property type="protein sequence ID" value="SDY96492.1"/>
    <property type="molecule type" value="Genomic_DNA"/>
</dbReference>